<evidence type="ECO:0000256" key="1">
    <source>
        <dbReference type="SAM" id="Phobius"/>
    </source>
</evidence>
<dbReference type="Proteomes" id="UP000306918">
    <property type="component" value="Unassembled WGS sequence"/>
</dbReference>
<comment type="caution">
    <text evidence="2">The sequence shown here is derived from an EMBL/GenBank/DDBJ whole genome shotgun (WGS) entry which is preliminary data.</text>
</comment>
<dbReference type="AlphaFoldDB" id="A0A4S8I1C9"/>
<keyword evidence="1" id="KW-0812">Transmembrane</keyword>
<dbReference type="SUPFAM" id="SSF56112">
    <property type="entry name" value="Protein kinase-like (PK-like)"/>
    <property type="match status" value="1"/>
</dbReference>
<name>A0A4S8I1C9_9BACT</name>
<keyword evidence="1" id="KW-1133">Transmembrane helix</keyword>
<dbReference type="OrthoDB" id="685262at2"/>
<dbReference type="InterPro" id="IPR011009">
    <property type="entry name" value="Kinase-like_dom_sf"/>
</dbReference>
<protein>
    <recommendedName>
        <fullName evidence="4">Protein kinase domain-containing protein</fullName>
    </recommendedName>
</protein>
<evidence type="ECO:0000313" key="2">
    <source>
        <dbReference type="EMBL" id="THU40304.1"/>
    </source>
</evidence>
<sequence length="757" mass="85786">MQVMIHGRSVDYISDFDPVDIQSNVRRNWKVSAGDYFKFPVKVGDADCFIKRFDKHDNDISGYKLLLRLKGKKITGLPIVHDVVRIKEGSKEVLYLFTEYLPGNTLENLQRTGYRFLPTKLCEDLFRALQGIHKLGYWFSDFDPKNLYRTDAGDFYLIDLDSTYPLEELPRSKMFGSKDYWSPVYNYYRHKLGFTSDEVKQLKGDAFNTLHLLYFMCLYSFYLYEDGEDLTTTTIERLNDHFNRKHKLFASTLRFCFFKQPNSTVIHQKPLTPEILTSFIDTCLFPEKKEVFISSQLKKAAVIQQPKVLFIPEGNKTIYEPGEKYDLVWNVSNVDTVTLNGDPQLFSGRKSFVAGANALHTLKIGYRQNGILKYSNYSVTIKVEPKPEIKLYASVKKVKAGKDVVIRWEVKNGKNIALYLNGSVHKSNCTAKGSLLVTLPFDDSTAGPQRSTLMLTADSQEASIQYNSGPLDIDVVRAAKFNYAWILIPLLFIALFLFALGKGCSDGDYSATEASVDYMPLVDSAVDDPTVDTAVTAPAIIDSAPPLVDSAVYPAPIPDTTIASADSTVSAVYKTNKENNFFDDFDYNYNGWELKSSAYVKRNIEGGNLNIKMQSDGASLTGRNFTIDLEQDFTISSRMNRGVELSSGTYGVYFCGNDQDTRFHLFNIDKKGNYNIYSVNNDSWISLAQGNTAYFRPGKFNILIIDKKGDKVVFKVNGEIIHEQSFNMRDGLKFGIYADNNIELYVDYFILNGYSTN</sequence>
<dbReference type="Gene3D" id="1.10.510.10">
    <property type="entry name" value="Transferase(Phosphotransferase) domain 1"/>
    <property type="match status" value="1"/>
</dbReference>
<proteinExistence type="predicted"/>
<accession>A0A4S8I1C9</accession>
<dbReference type="Gene3D" id="2.60.120.560">
    <property type="entry name" value="Exo-inulinase, domain 1"/>
    <property type="match status" value="1"/>
</dbReference>
<organism evidence="2 3">
    <name type="scientific">Niastella caeni</name>
    <dbReference type="NCBI Taxonomy" id="2569763"/>
    <lineage>
        <taxon>Bacteria</taxon>
        <taxon>Pseudomonadati</taxon>
        <taxon>Bacteroidota</taxon>
        <taxon>Chitinophagia</taxon>
        <taxon>Chitinophagales</taxon>
        <taxon>Chitinophagaceae</taxon>
        <taxon>Niastella</taxon>
    </lineage>
</organism>
<evidence type="ECO:0000313" key="3">
    <source>
        <dbReference type="Proteomes" id="UP000306918"/>
    </source>
</evidence>
<keyword evidence="1" id="KW-0472">Membrane</keyword>
<evidence type="ECO:0008006" key="4">
    <source>
        <dbReference type="Google" id="ProtNLM"/>
    </source>
</evidence>
<dbReference type="EMBL" id="STFF01000002">
    <property type="protein sequence ID" value="THU40304.1"/>
    <property type="molecule type" value="Genomic_DNA"/>
</dbReference>
<reference evidence="2 3" key="1">
    <citation type="submission" date="2019-04" db="EMBL/GenBank/DDBJ databases">
        <title>Niastella caeni sp. nov., isolated from activated sludge.</title>
        <authorList>
            <person name="Sheng M."/>
        </authorList>
    </citation>
    <scope>NUCLEOTIDE SEQUENCE [LARGE SCALE GENOMIC DNA]</scope>
    <source>
        <strain evidence="2 3">HX-2-15</strain>
    </source>
</reference>
<keyword evidence="3" id="KW-1185">Reference proteome</keyword>
<gene>
    <name evidence="2" type="ORF">FAM09_10580</name>
</gene>
<dbReference type="RefSeq" id="WP_136577057.1">
    <property type="nucleotide sequence ID" value="NZ_STFF01000002.1"/>
</dbReference>
<feature type="transmembrane region" description="Helical" evidence="1">
    <location>
        <begin position="483"/>
        <end position="500"/>
    </location>
</feature>